<organism evidence="7 8">
    <name type="scientific">Microlunatus kandeliicorticis</name>
    <dbReference type="NCBI Taxonomy" id="1759536"/>
    <lineage>
        <taxon>Bacteria</taxon>
        <taxon>Bacillati</taxon>
        <taxon>Actinomycetota</taxon>
        <taxon>Actinomycetes</taxon>
        <taxon>Propionibacteriales</taxon>
        <taxon>Propionibacteriaceae</taxon>
        <taxon>Microlunatus</taxon>
    </lineage>
</organism>
<evidence type="ECO:0000259" key="6">
    <source>
        <dbReference type="PROSITE" id="PS50893"/>
    </source>
</evidence>
<protein>
    <submittedName>
        <fullName evidence="7">Peptide/nickel transport system ATP-binding protein</fullName>
    </submittedName>
</protein>
<reference evidence="7 8" key="1">
    <citation type="submission" date="2020-07" db="EMBL/GenBank/DDBJ databases">
        <title>Sequencing the genomes of 1000 actinobacteria strains.</title>
        <authorList>
            <person name="Klenk H.-P."/>
        </authorList>
    </citation>
    <scope>NUCLEOTIDE SEQUENCE [LARGE SCALE GENOMIC DNA]</scope>
    <source>
        <strain evidence="7 8">DSM 100723</strain>
    </source>
</reference>
<dbReference type="InterPro" id="IPR017871">
    <property type="entry name" value="ABC_transporter-like_CS"/>
</dbReference>
<proteinExistence type="inferred from homology"/>
<dbReference type="SUPFAM" id="SSF52540">
    <property type="entry name" value="P-loop containing nucleoside triphosphate hydrolases"/>
    <property type="match status" value="1"/>
</dbReference>
<evidence type="ECO:0000313" key="7">
    <source>
        <dbReference type="EMBL" id="MBA8793550.1"/>
    </source>
</evidence>
<evidence type="ECO:0000256" key="2">
    <source>
        <dbReference type="ARBA" id="ARBA00022448"/>
    </source>
</evidence>
<dbReference type="AlphaFoldDB" id="A0A7W3IQU7"/>
<evidence type="ECO:0000313" key="8">
    <source>
        <dbReference type="Proteomes" id="UP000523079"/>
    </source>
</evidence>
<dbReference type="Pfam" id="PF08352">
    <property type="entry name" value="oligo_HPY"/>
    <property type="match status" value="1"/>
</dbReference>
<dbReference type="RefSeq" id="WP_182559154.1">
    <property type="nucleotide sequence ID" value="NZ_JACGWT010000002.1"/>
</dbReference>
<evidence type="ECO:0000256" key="3">
    <source>
        <dbReference type="ARBA" id="ARBA00022741"/>
    </source>
</evidence>
<sequence>MSPRANPGTVLRDTTHVGSDGEELLLDVRGLSVEYDTPNGSVRAVDKVDLQLRPGEFLGVVGESGCGKSTMLFAIAQLLNPPARIAEGSVTFAGRNLVTMTASELAPVRWRQVSVVMQSAMNALNPVKRIGAQFADAMKAHGVRSRTEIADRSREVMRLVGIDATHLTSYPHQLSGGMRQRAMIAMALLFTPELVIMDEPTSALDVVAQRSLMLQIKELQQQLGFAVVFVTHDMSLVSHFSDRLMVMYAGQAVEVGPTREVFDTPRHPYSIGLLDAFPSIRGPRVPLTGIPGAPPALNAMPPGCRFAPRCPRRFDDCDAAVPPLYRIGTAPQVVEAGAEVEVRCLLHRDGAREPEPTGPVPTAHREETL</sequence>
<accession>A0A7W3IQU7</accession>
<comment type="caution">
    <text evidence="7">The sequence shown here is derived from an EMBL/GenBank/DDBJ whole genome shotgun (WGS) entry which is preliminary data.</text>
</comment>
<dbReference type="PANTHER" id="PTHR43067">
    <property type="entry name" value="OLIGOPEPTIDE/DIPEPTIDE ABC TRANSPORTER, ATPASE SUBUNIT"/>
    <property type="match status" value="1"/>
</dbReference>
<dbReference type="Gene3D" id="3.40.50.300">
    <property type="entry name" value="P-loop containing nucleotide triphosphate hydrolases"/>
    <property type="match status" value="1"/>
</dbReference>
<feature type="domain" description="ABC transporter" evidence="6">
    <location>
        <begin position="28"/>
        <end position="274"/>
    </location>
</feature>
<dbReference type="GO" id="GO:0005524">
    <property type="term" value="F:ATP binding"/>
    <property type="evidence" value="ECO:0007669"/>
    <property type="project" value="UniProtKB-KW"/>
</dbReference>
<dbReference type="InterPro" id="IPR003439">
    <property type="entry name" value="ABC_transporter-like_ATP-bd"/>
</dbReference>
<name>A0A7W3IQU7_9ACTN</name>
<dbReference type="InterPro" id="IPR003593">
    <property type="entry name" value="AAA+_ATPase"/>
</dbReference>
<dbReference type="PROSITE" id="PS00211">
    <property type="entry name" value="ABC_TRANSPORTER_1"/>
    <property type="match status" value="1"/>
</dbReference>
<evidence type="ECO:0000256" key="5">
    <source>
        <dbReference type="SAM" id="MobiDB-lite"/>
    </source>
</evidence>
<dbReference type="GO" id="GO:0015833">
    <property type="term" value="P:peptide transport"/>
    <property type="evidence" value="ECO:0007669"/>
    <property type="project" value="InterPro"/>
</dbReference>
<dbReference type="Pfam" id="PF00005">
    <property type="entry name" value="ABC_tran"/>
    <property type="match status" value="1"/>
</dbReference>
<dbReference type="InterPro" id="IPR027417">
    <property type="entry name" value="P-loop_NTPase"/>
</dbReference>
<dbReference type="NCBIfam" id="TIGR01727">
    <property type="entry name" value="oligo_HPY"/>
    <property type="match status" value="1"/>
</dbReference>
<dbReference type="InterPro" id="IPR013563">
    <property type="entry name" value="Oligopep_ABC_C"/>
</dbReference>
<comment type="similarity">
    <text evidence="1">Belongs to the ABC transporter superfamily.</text>
</comment>
<keyword evidence="4 7" id="KW-0067">ATP-binding</keyword>
<gene>
    <name evidence="7" type="ORF">FHX74_001155</name>
</gene>
<dbReference type="CDD" id="cd03257">
    <property type="entry name" value="ABC_NikE_OppD_transporters"/>
    <property type="match status" value="1"/>
</dbReference>
<evidence type="ECO:0000256" key="4">
    <source>
        <dbReference type="ARBA" id="ARBA00022840"/>
    </source>
</evidence>
<dbReference type="PANTHER" id="PTHR43067:SF3">
    <property type="entry name" value="MALTOSE ABC TRANSPORTER, ATP-BINDING PROTEIN"/>
    <property type="match status" value="1"/>
</dbReference>
<evidence type="ECO:0000256" key="1">
    <source>
        <dbReference type="ARBA" id="ARBA00005417"/>
    </source>
</evidence>
<dbReference type="Proteomes" id="UP000523079">
    <property type="component" value="Unassembled WGS sequence"/>
</dbReference>
<keyword evidence="2" id="KW-0813">Transport</keyword>
<dbReference type="SMART" id="SM00382">
    <property type="entry name" value="AAA"/>
    <property type="match status" value="1"/>
</dbReference>
<keyword evidence="8" id="KW-1185">Reference proteome</keyword>
<dbReference type="GO" id="GO:0016887">
    <property type="term" value="F:ATP hydrolysis activity"/>
    <property type="evidence" value="ECO:0007669"/>
    <property type="project" value="InterPro"/>
</dbReference>
<dbReference type="PROSITE" id="PS50893">
    <property type="entry name" value="ABC_TRANSPORTER_2"/>
    <property type="match status" value="1"/>
</dbReference>
<dbReference type="FunFam" id="3.40.50.300:FF:000016">
    <property type="entry name" value="Oligopeptide ABC transporter ATP-binding component"/>
    <property type="match status" value="1"/>
</dbReference>
<keyword evidence="3" id="KW-0547">Nucleotide-binding</keyword>
<dbReference type="EMBL" id="JACGWT010000002">
    <property type="protein sequence ID" value="MBA8793550.1"/>
    <property type="molecule type" value="Genomic_DNA"/>
</dbReference>
<feature type="region of interest" description="Disordered" evidence="5">
    <location>
        <begin position="349"/>
        <end position="369"/>
    </location>
</feature>